<proteinExistence type="predicted"/>
<dbReference type="Pfam" id="PF13886">
    <property type="entry name" value="TM7S3_TM198"/>
    <property type="match status" value="1"/>
</dbReference>
<dbReference type="VEuPathDB" id="HostDB:ENSMFAG00000041364"/>
<evidence type="ECO:0000256" key="3">
    <source>
        <dbReference type="ARBA" id="ARBA00022989"/>
    </source>
</evidence>
<reference evidence="8" key="3">
    <citation type="submission" date="2025-09" db="UniProtKB">
        <authorList>
            <consortium name="Ensembl"/>
        </authorList>
    </citation>
    <scope>IDENTIFICATION</scope>
</reference>
<dbReference type="GO" id="GO:0034620">
    <property type="term" value="P:cellular response to unfolded protein"/>
    <property type="evidence" value="ECO:0007669"/>
    <property type="project" value="Ensembl"/>
</dbReference>
<feature type="transmembrane region" description="Helical" evidence="6">
    <location>
        <begin position="446"/>
        <end position="466"/>
    </location>
</feature>
<reference evidence="8 9" key="1">
    <citation type="submission" date="2013-03" db="EMBL/GenBank/DDBJ databases">
        <authorList>
            <person name="Warren W."/>
            <person name="Wilson R.K."/>
        </authorList>
    </citation>
    <scope>NUCLEOTIDE SEQUENCE</scope>
</reference>
<dbReference type="InterPro" id="IPR042502">
    <property type="entry name" value="TM7SF3"/>
</dbReference>
<feature type="transmembrane region" description="Helical" evidence="6">
    <location>
        <begin position="532"/>
        <end position="549"/>
    </location>
</feature>
<gene>
    <name evidence="8" type="primary">TM7SF3</name>
</gene>
<dbReference type="Pfam" id="PF25992">
    <property type="entry name" value="Ig_TM7SF3_N"/>
    <property type="match status" value="1"/>
</dbReference>
<evidence type="ECO:0000259" key="7">
    <source>
        <dbReference type="Pfam" id="PF13886"/>
    </source>
</evidence>
<dbReference type="GeneTree" id="ENSGT00390000008702"/>
<comment type="subcellular location">
    <subcellularLocation>
        <location evidence="1">Membrane</location>
        <topology evidence="1">Multi-pass membrane protein</topology>
    </subcellularLocation>
</comment>
<keyword evidence="2 6" id="KW-0812">Transmembrane</keyword>
<dbReference type="GO" id="GO:0005886">
    <property type="term" value="C:plasma membrane"/>
    <property type="evidence" value="ECO:0007669"/>
    <property type="project" value="Ensembl"/>
</dbReference>
<keyword evidence="4 6" id="KW-0472">Membrane</keyword>
<name>A0A2K5WVJ6_MACFA</name>
<keyword evidence="3 6" id="KW-1133">Transmembrane helix</keyword>
<evidence type="ECO:0000256" key="1">
    <source>
        <dbReference type="ARBA" id="ARBA00004141"/>
    </source>
</evidence>
<feature type="compositionally biased region" description="Low complexity" evidence="5">
    <location>
        <begin position="62"/>
        <end position="71"/>
    </location>
</feature>
<feature type="transmembrane region" description="Helical" evidence="6">
    <location>
        <begin position="611"/>
        <end position="629"/>
    </location>
</feature>
<feature type="transmembrane region" description="Helical" evidence="6">
    <location>
        <begin position="500"/>
        <end position="520"/>
    </location>
</feature>
<keyword evidence="9" id="KW-1185">Reference proteome</keyword>
<sequence length="696" mass="77509">MSWGLPGASRAACSPRAGRRRALPEMPQRRPRPETRRSDAARAREEARERAPGVRCRKRKPLAGARSAAGRAPAAAELAGARRLHLAGDDARCGRPGIARARLRGPGAHARIPPWPWRGPSPALAAMGLLQLLVVAVLASERRVAGAAEVFGNSSEGLIEFSVGKFRYFELNRPFPEEAVLHDISSNVTFLIFQIHSQYQNTTVSFSPTLLSNASETGTASGLVFILRPEQSTCTWYLGTSGGEPVQNMAILLSYSERDPIPGGCNLEFDLDIDPNIYLEYNFFETTIKFAPANLGYARGVDPPPCDAGMDQDSRWRLQYDVYQYFLPENDLTEEMLLKHLQRMVSVPQVKANALKVVTLTANDKTSVSFSSLPGQGVIYNVIVWDPFLNTSAAYVPAHTYACSFEAGEGSCASLGRVSSKVFFTLFALLGFFVCFFGHRFWKTELFFIGFIIMGFFFYILITRLTPIKYDVHLILTAVAGSVGGMFLVAVWWRFGILSICMLCVGLVLGFLISSVTFFTPLGNLKIFHDDGVFWVTFSCIAIVIPVVFMGCLRILNILTCGVIGSYSVVLAVGSYLSTSLSYITLNVLKRALNKDFHRAFTNVPFQTNDFIILAVWGMLAVSGITLQIRRERGRPFFPPHPYKLWKQERERRVTNILDPSYHIPPLRERLYGRLTQIKELFQKEQPAGERTPLLL</sequence>
<evidence type="ECO:0000256" key="4">
    <source>
        <dbReference type="ARBA" id="ARBA00023136"/>
    </source>
</evidence>
<organism evidence="8 9">
    <name type="scientific">Macaca fascicularis</name>
    <name type="common">Crab-eating macaque</name>
    <name type="synonym">Cynomolgus monkey</name>
    <dbReference type="NCBI Taxonomy" id="9541"/>
    <lineage>
        <taxon>Eukaryota</taxon>
        <taxon>Metazoa</taxon>
        <taxon>Chordata</taxon>
        <taxon>Craniata</taxon>
        <taxon>Vertebrata</taxon>
        <taxon>Euteleostomi</taxon>
        <taxon>Mammalia</taxon>
        <taxon>Eutheria</taxon>
        <taxon>Euarchontoglires</taxon>
        <taxon>Primates</taxon>
        <taxon>Haplorrhini</taxon>
        <taxon>Catarrhini</taxon>
        <taxon>Cercopithecidae</taxon>
        <taxon>Cercopithecinae</taxon>
        <taxon>Macaca</taxon>
    </lineage>
</organism>
<feature type="compositionally biased region" description="Basic and acidic residues" evidence="5">
    <location>
        <begin position="27"/>
        <end position="52"/>
    </location>
</feature>
<dbReference type="PANTHER" id="PTHR15937:SF3">
    <property type="entry name" value="TRANSMEMBRANE 7 SUPERFAMILY MEMBER 3"/>
    <property type="match status" value="1"/>
</dbReference>
<protein>
    <submittedName>
        <fullName evidence="8">Transmembrane 7 superfamily member 3</fullName>
    </submittedName>
</protein>
<dbReference type="GO" id="GO:0043069">
    <property type="term" value="P:negative regulation of programmed cell death"/>
    <property type="evidence" value="ECO:0007669"/>
    <property type="project" value="Ensembl"/>
</dbReference>
<dbReference type="AlphaFoldDB" id="A0A2K5WVJ6"/>
<reference evidence="8" key="2">
    <citation type="submission" date="2025-08" db="UniProtKB">
        <authorList>
            <consortium name="Ensembl"/>
        </authorList>
    </citation>
    <scope>IDENTIFICATION</scope>
</reference>
<feature type="transmembrane region" description="Helical" evidence="6">
    <location>
        <begin position="472"/>
        <end position="493"/>
    </location>
</feature>
<dbReference type="Ensembl" id="ENSMFAT00000015499.2">
    <property type="protein sequence ID" value="ENSMFAP00000041223.2"/>
    <property type="gene ID" value="ENSMFAG00000041364.2"/>
</dbReference>
<feature type="domain" description="TM7S3/TM198-like" evidence="7">
    <location>
        <begin position="425"/>
        <end position="629"/>
    </location>
</feature>
<feature type="region of interest" description="Disordered" evidence="5">
    <location>
        <begin position="1"/>
        <end position="71"/>
    </location>
</feature>
<dbReference type="Proteomes" id="UP000233100">
    <property type="component" value="Chromosome 11"/>
</dbReference>
<evidence type="ECO:0000313" key="8">
    <source>
        <dbReference type="Ensembl" id="ENSMFAP00000041223.2"/>
    </source>
</evidence>
<dbReference type="Bgee" id="ENSMFAG00000041364">
    <property type="expression patterns" value="Expressed in adult mammalian kidney and 13 other cell types or tissues"/>
</dbReference>
<feature type="transmembrane region" description="Helical" evidence="6">
    <location>
        <begin position="556"/>
        <end position="577"/>
    </location>
</feature>
<evidence type="ECO:0000256" key="5">
    <source>
        <dbReference type="SAM" id="MobiDB-lite"/>
    </source>
</evidence>
<evidence type="ECO:0000256" key="6">
    <source>
        <dbReference type="SAM" id="Phobius"/>
    </source>
</evidence>
<evidence type="ECO:0000256" key="2">
    <source>
        <dbReference type="ARBA" id="ARBA00022692"/>
    </source>
</evidence>
<accession>A0A2K5WVJ6</accession>
<dbReference type="InterPro" id="IPR025256">
    <property type="entry name" value="TM7S3/TM198-like_dom"/>
</dbReference>
<dbReference type="PANTHER" id="PTHR15937">
    <property type="entry name" value="TRANSMEMBRANE 7 SUPERFAMILY MEMBER 3"/>
    <property type="match status" value="1"/>
</dbReference>
<evidence type="ECO:0000313" key="9">
    <source>
        <dbReference type="Proteomes" id="UP000233100"/>
    </source>
</evidence>
<feature type="transmembrane region" description="Helical" evidence="6">
    <location>
        <begin position="422"/>
        <end position="439"/>
    </location>
</feature>
<dbReference type="GO" id="GO:0032024">
    <property type="term" value="P:positive regulation of insulin secretion"/>
    <property type="evidence" value="ECO:0007669"/>
    <property type="project" value="Ensembl"/>
</dbReference>